<dbReference type="Gene3D" id="2.60.40.1120">
    <property type="entry name" value="Carboxypeptidase-like, regulatory domain"/>
    <property type="match status" value="1"/>
</dbReference>
<feature type="domain" description="Rhamnogalacturonan lyase" evidence="9">
    <location>
        <begin position="452"/>
        <end position="618"/>
    </location>
</feature>
<evidence type="ECO:0000313" key="12">
    <source>
        <dbReference type="Proteomes" id="UP000557717"/>
    </source>
</evidence>
<dbReference type="GO" id="GO:0102210">
    <property type="term" value="F:rhamnogalacturonan endolyase activity"/>
    <property type="evidence" value="ECO:0007669"/>
    <property type="project" value="UniProtKB-EC"/>
</dbReference>
<evidence type="ECO:0000256" key="4">
    <source>
        <dbReference type="ARBA" id="ARBA00012437"/>
    </source>
</evidence>
<dbReference type="InterPro" id="IPR013784">
    <property type="entry name" value="Carb-bd-like_fold"/>
</dbReference>
<dbReference type="InterPro" id="IPR011013">
    <property type="entry name" value="Gal_mutarotase_sf_dom"/>
</dbReference>
<evidence type="ECO:0000259" key="9">
    <source>
        <dbReference type="Pfam" id="PF14683"/>
    </source>
</evidence>
<evidence type="ECO:0000256" key="8">
    <source>
        <dbReference type="SAM" id="SignalP"/>
    </source>
</evidence>
<feature type="domain" description="Rhamnogalacturonan lyase" evidence="10">
    <location>
        <begin position="381"/>
        <end position="435"/>
    </location>
</feature>
<name>A0A840V744_9BACT</name>
<dbReference type="EC" id="4.2.2.23" evidence="4"/>
<dbReference type="InterPro" id="IPR029411">
    <property type="entry name" value="RG-lyase_III"/>
</dbReference>
<reference evidence="11 12" key="1">
    <citation type="submission" date="2020-08" db="EMBL/GenBank/DDBJ databases">
        <title>Genomic Encyclopedia of Type Strains, Phase IV (KMG-IV): sequencing the most valuable type-strain genomes for metagenomic binning, comparative biology and taxonomic classification.</title>
        <authorList>
            <person name="Goeker M."/>
        </authorList>
    </citation>
    <scope>NUCLEOTIDE SEQUENCE [LARGE SCALE GENOMIC DNA]</scope>
    <source>
        <strain evidence="11 12">YC6886</strain>
    </source>
</reference>
<dbReference type="PANTHER" id="PTHR32018:SF1">
    <property type="entry name" value="RHAMNOGALACTURONAN ENDOLYASE"/>
    <property type="match status" value="1"/>
</dbReference>
<dbReference type="GO" id="GO:0005975">
    <property type="term" value="P:carbohydrate metabolic process"/>
    <property type="evidence" value="ECO:0007669"/>
    <property type="project" value="InterPro"/>
</dbReference>
<organism evidence="11 12">
    <name type="scientific">Haloferula luteola</name>
    <dbReference type="NCBI Taxonomy" id="595692"/>
    <lineage>
        <taxon>Bacteria</taxon>
        <taxon>Pseudomonadati</taxon>
        <taxon>Verrucomicrobiota</taxon>
        <taxon>Verrucomicrobiia</taxon>
        <taxon>Verrucomicrobiales</taxon>
        <taxon>Verrucomicrobiaceae</taxon>
        <taxon>Haloferula</taxon>
    </lineage>
</organism>
<protein>
    <recommendedName>
        <fullName evidence="4">rhamnogalacturonan endolyase</fullName>
        <ecNumber evidence="4">4.2.2.23</ecNumber>
    </recommendedName>
</protein>
<keyword evidence="12" id="KW-1185">Reference proteome</keyword>
<dbReference type="Gene3D" id="2.70.98.10">
    <property type="match status" value="1"/>
</dbReference>
<dbReference type="AlphaFoldDB" id="A0A840V744"/>
<dbReference type="Proteomes" id="UP000557717">
    <property type="component" value="Unassembled WGS sequence"/>
</dbReference>
<dbReference type="InterPro" id="IPR029413">
    <property type="entry name" value="RG-lyase_II"/>
</dbReference>
<comment type="similarity">
    <text evidence="3">Belongs to the polysaccharide lyase 4 family.</text>
</comment>
<evidence type="ECO:0000313" key="11">
    <source>
        <dbReference type="EMBL" id="MBB5350568.1"/>
    </source>
</evidence>
<keyword evidence="6 8" id="KW-0732">Signal</keyword>
<dbReference type="Pfam" id="PF14686">
    <property type="entry name" value="fn3_3"/>
    <property type="match status" value="1"/>
</dbReference>
<dbReference type="SUPFAM" id="SSF49785">
    <property type="entry name" value="Galactose-binding domain-like"/>
    <property type="match status" value="1"/>
</dbReference>
<dbReference type="Gene3D" id="2.60.120.260">
    <property type="entry name" value="Galactose-binding domain-like"/>
    <property type="match status" value="1"/>
</dbReference>
<evidence type="ECO:0000256" key="2">
    <source>
        <dbReference type="ARBA" id="ARBA00004613"/>
    </source>
</evidence>
<comment type="caution">
    <text evidence="11">The sequence shown here is derived from an EMBL/GenBank/DDBJ whole genome shotgun (WGS) entry which is preliminary data.</text>
</comment>
<dbReference type="Pfam" id="PF06045">
    <property type="entry name" value="Rhamnogal_lyase"/>
    <property type="match status" value="1"/>
</dbReference>
<dbReference type="InterPro" id="IPR008979">
    <property type="entry name" value="Galactose-bd-like_sf"/>
</dbReference>
<dbReference type="CDD" id="cd10316">
    <property type="entry name" value="RGL4_M"/>
    <property type="match status" value="1"/>
</dbReference>
<dbReference type="PANTHER" id="PTHR32018">
    <property type="entry name" value="RHAMNOGALACTURONATE LYASE FAMILY PROTEIN"/>
    <property type="match status" value="1"/>
</dbReference>
<dbReference type="InterPro" id="IPR010325">
    <property type="entry name" value="Rhamnogal_lyase"/>
</dbReference>
<evidence type="ECO:0000256" key="1">
    <source>
        <dbReference type="ARBA" id="ARBA00001324"/>
    </source>
</evidence>
<dbReference type="SUPFAM" id="SSF74650">
    <property type="entry name" value="Galactose mutarotase-like"/>
    <property type="match status" value="1"/>
</dbReference>
<dbReference type="EMBL" id="JACHFD010000003">
    <property type="protein sequence ID" value="MBB5350568.1"/>
    <property type="molecule type" value="Genomic_DNA"/>
</dbReference>
<dbReference type="InterPro" id="IPR014718">
    <property type="entry name" value="GH-type_carb-bd"/>
</dbReference>
<dbReference type="GO" id="GO:0005576">
    <property type="term" value="C:extracellular region"/>
    <property type="evidence" value="ECO:0007669"/>
    <property type="project" value="UniProtKB-SubCell"/>
</dbReference>
<proteinExistence type="inferred from homology"/>
<evidence type="ECO:0000256" key="3">
    <source>
        <dbReference type="ARBA" id="ARBA00010418"/>
    </source>
</evidence>
<evidence type="ECO:0000256" key="5">
    <source>
        <dbReference type="ARBA" id="ARBA00022525"/>
    </source>
</evidence>
<comment type="catalytic activity">
    <reaction evidence="1">
        <text>Endotype eliminative cleavage of L-alpha-rhamnopyranosyl-(1-&gt;4)-alpha-D-galactopyranosyluronic acid bonds of rhamnogalacturonan I domains in ramified hairy regions of pectin leaving L-rhamnopyranose at the reducing end and 4-deoxy-4,5-unsaturated D-galactopyranosyluronic acid at the non-reducing end.</text>
        <dbReference type="EC" id="4.2.2.23"/>
    </reaction>
</comment>
<evidence type="ECO:0000256" key="7">
    <source>
        <dbReference type="ARBA" id="ARBA00023239"/>
    </source>
</evidence>
<evidence type="ECO:0000256" key="6">
    <source>
        <dbReference type="ARBA" id="ARBA00022729"/>
    </source>
</evidence>
<feature type="chain" id="PRO_5032327205" description="rhamnogalacturonan endolyase" evidence="8">
    <location>
        <begin position="18"/>
        <end position="630"/>
    </location>
</feature>
<dbReference type="InterPro" id="IPR051850">
    <property type="entry name" value="Polysacch_Lyase_4"/>
</dbReference>
<dbReference type="GO" id="GO:0030246">
    <property type="term" value="F:carbohydrate binding"/>
    <property type="evidence" value="ECO:0007669"/>
    <property type="project" value="InterPro"/>
</dbReference>
<feature type="signal peptide" evidence="8">
    <location>
        <begin position="1"/>
        <end position="17"/>
    </location>
</feature>
<dbReference type="SUPFAM" id="SSF49452">
    <property type="entry name" value="Starch-binding domain-like"/>
    <property type="match status" value="1"/>
</dbReference>
<comment type="subcellular location">
    <subcellularLocation>
        <location evidence="2">Secreted</location>
    </subcellularLocation>
</comment>
<dbReference type="Pfam" id="PF14683">
    <property type="entry name" value="CBM-like"/>
    <property type="match status" value="1"/>
</dbReference>
<sequence length="630" mass="70230">MIRPTLLLTLFTCHAVAALEVASDDRAVTLRGDAICARISKRDGRLVSLQWHGREWIRGGQGYWSITGSSERQHAGKFPDPQQVSVTADPATSHGGVARVSSECLYTGRPGTLPVNATFHYVLTPDEEGLYLYAELEHPASLPGFGLAEGRFVLKPDPELFDTIHIDARRSGLAPTGADWDAGQPANLKEARMMVTGSHAGQVEHKYGYSAVLAETPAYGWCSRREKLGLWMIHPSLESIAGGPTKPELTAHLDVNPGGRPVLLSMWHGSHYGGSALSVRKGEEWKKIVGPFLIHLNSGAEPVQLAAEAITTARREQARWPYSWVDSPLYANRDRVAVKGKIHLEDAPGAVEARSTDPAKPLWVGLTAPDYPISPRPHARIIDWQRDGKFYQYWTRADADGSFKIPHVRHGEYTLHAFREGTLGEFSRSSLRIDAPTDLGELTWIPVRSGPTVWEIGIPNRSAAEFRGGDRYWKWGNYYDYQKLFPHDVDFVVGDSDWKRDWFFCQPPRLDAHGRFTGESTWKVRFTLNEPSDCLLRIALCGFRGGGRLDLALNGQPLGTTGRFEENGVMHRDGIRGVLQTWTFPIAAEKLQDGENILELHSSARVWHEGLLYDYLRLERVDPALVAHDS</sequence>
<dbReference type="CDD" id="cd10317">
    <property type="entry name" value="RGL4_C"/>
    <property type="match status" value="1"/>
</dbReference>
<keyword evidence="7 11" id="KW-0456">Lyase</keyword>
<evidence type="ECO:0000259" key="10">
    <source>
        <dbReference type="Pfam" id="PF14686"/>
    </source>
</evidence>
<dbReference type="RefSeq" id="WP_184015984.1">
    <property type="nucleotide sequence ID" value="NZ_JACHFD010000003.1"/>
</dbReference>
<accession>A0A840V744</accession>
<gene>
    <name evidence="11" type="ORF">HNR46_000796</name>
</gene>
<keyword evidence="5" id="KW-0964">Secreted</keyword>